<dbReference type="HOGENOM" id="CLU_1133889_0_0_1"/>
<accession>C1GLV5</accession>
<protein>
    <submittedName>
        <fullName evidence="1">Uncharacterized protein</fullName>
    </submittedName>
</protein>
<dbReference type="AlphaFoldDB" id="C1GLV5"/>
<gene>
    <name evidence="1" type="ORF">PADG_08346</name>
</gene>
<organism evidence="1 2">
    <name type="scientific">Paracoccidioides brasiliensis (strain Pb18)</name>
    <dbReference type="NCBI Taxonomy" id="502780"/>
    <lineage>
        <taxon>Eukaryota</taxon>
        <taxon>Fungi</taxon>
        <taxon>Dikarya</taxon>
        <taxon>Ascomycota</taxon>
        <taxon>Pezizomycotina</taxon>
        <taxon>Eurotiomycetes</taxon>
        <taxon>Eurotiomycetidae</taxon>
        <taxon>Onygenales</taxon>
        <taxon>Ajellomycetaceae</taxon>
        <taxon>Paracoccidioides</taxon>
    </lineage>
</organism>
<proteinExistence type="predicted"/>
<dbReference type="EMBL" id="KN275972">
    <property type="protein sequence ID" value="EEH43421.2"/>
    <property type="molecule type" value="Genomic_DNA"/>
</dbReference>
<dbReference type="RefSeq" id="XP_010763592.1">
    <property type="nucleotide sequence ID" value="XM_010765290.1"/>
</dbReference>
<dbReference type="OMA" id="EPEFAYF"/>
<reference evidence="1 2" key="1">
    <citation type="journal article" date="2011" name="PLoS Genet.">
        <title>Comparative genomic analysis of human fungal pathogens causing paracoccidioidomycosis.</title>
        <authorList>
            <person name="Desjardins C.A."/>
            <person name="Champion M.D."/>
            <person name="Holder J.W."/>
            <person name="Muszewska A."/>
            <person name="Goldberg J."/>
            <person name="Bailao A.M."/>
            <person name="Brigido M.M."/>
            <person name="Ferreira M.E."/>
            <person name="Garcia A.M."/>
            <person name="Grynberg M."/>
            <person name="Gujja S."/>
            <person name="Heiman D.I."/>
            <person name="Henn M.R."/>
            <person name="Kodira C.D."/>
            <person name="Leon-Narvaez H."/>
            <person name="Longo L.V."/>
            <person name="Ma L.J."/>
            <person name="Malavazi I."/>
            <person name="Matsuo A.L."/>
            <person name="Morais F.V."/>
            <person name="Pereira M."/>
            <person name="Rodriguez-Brito S."/>
            <person name="Sakthikumar S."/>
            <person name="Salem-Izacc S.M."/>
            <person name="Sykes S.M."/>
            <person name="Teixeira M.M."/>
            <person name="Vallejo M.C."/>
            <person name="Walter M.E."/>
            <person name="Yandava C."/>
            <person name="Young S."/>
            <person name="Zeng Q."/>
            <person name="Zucker J."/>
            <person name="Felipe M.S."/>
            <person name="Goldman G.H."/>
            <person name="Haas B.J."/>
            <person name="McEwen J.G."/>
            <person name="Nino-Vega G."/>
            <person name="Puccia R."/>
            <person name="San-Blas G."/>
            <person name="Soares C.M."/>
            <person name="Birren B.W."/>
            <person name="Cuomo C.A."/>
        </authorList>
    </citation>
    <scope>NUCLEOTIDE SEQUENCE [LARGE SCALE GENOMIC DNA]</scope>
    <source>
        <strain evidence="1 2">Pb18</strain>
    </source>
</reference>
<dbReference type="VEuPathDB" id="FungiDB:PADG_08346"/>
<dbReference type="InParanoid" id="C1GLV5"/>
<dbReference type="Proteomes" id="UP000001628">
    <property type="component" value="Unassembled WGS sequence"/>
</dbReference>
<dbReference type="KEGG" id="pbn:PADG_08346"/>
<evidence type="ECO:0000313" key="1">
    <source>
        <dbReference type="EMBL" id="EEH43421.2"/>
    </source>
</evidence>
<keyword evidence="2" id="KW-1185">Reference proteome</keyword>
<evidence type="ECO:0000313" key="2">
    <source>
        <dbReference type="Proteomes" id="UP000001628"/>
    </source>
</evidence>
<dbReference type="eggNOG" id="ENOG502SN4M">
    <property type="taxonomic scope" value="Eukaryota"/>
</dbReference>
<sequence>MDKFSTLPESTLTQIRFVRTRARPVAMLPPHRSGYNDEAVRYEVPMILKLLPRLRLDTLTIIADAEPEFAYFTLETFLSEGHGWKTLRFITPMSSIFSFVPLPPPHALSDEVWFQRKSQPMAWHESLLLRDGLDSGASVVIYRSTCPGVPGSVLDPSRRERFGQTAPCPEPLEKFGTTENEGLLADNERLRETLTIVKRGRSADISDVGGPPFVQRILGNGALMISHGNKLGRNLSILCTFGRMD</sequence>
<dbReference type="GeneID" id="22586655"/>
<name>C1GLV5_PARBD</name>